<evidence type="ECO:0000256" key="13">
    <source>
        <dbReference type="ARBA" id="ARBA00023075"/>
    </source>
</evidence>
<evidence type="ECO:0000256" key="16">
    <source>
        <dbReference type="ARBA" id="ARBA00049551"/>
    </source>
</evidence>
<evidence type="ECO:0000256" key="2">
    <source>
        <dbReference type="ARBA" id="ARBA00004448"/>
    </source>
</evidence>
<gene>
    <name evidence="21" type="primary">ND5</name>
</gene>
<feature type="transmembrane region" description="Helical" evidence="17">
    <location>
        <begin position="550"/>
        <end position="566"/>
    </location>
</feature>
<comment type="function">
    <text evidence="1">Core subunit of the mitochondrial membrane respiratory chain NADH dehydrogenase (Complex I) that is believed to belong to the minimal assembly required for catalysis. Complex I functions in the transfer of electrons from NADH to the respiratory chain. The immediate electron acceptor for the enzyme is believed to be ubiquinone.</text>
</comment>
<keyword evidence="10" id="KW-0249">Electron transport</keyword>
<dbReference type="Pfam" id="PF00662">
    <property type="entry name" value="Proton_antipo_N"/>
    <property type="match status" value="1"/>
</dbReference>
<dbReference type="GO" id="GO:0015990">
    <property type="term" value="P:electron transport coupled proton transport"/>
    <property type="evidence" value="ECO:0007669"/>
    <property type="project" value="TreeGrafter"/>
</dbReference>
<feature type="transmembrane region" description="Helical" evidence="17">
    <location>
        <begin position="447"/>
        <end position="475"/>
    </location>
</feature>
<keyword evidence="6" id="KW-0679">Respiratory chain</keyword>
<feature type="transmembrane region" description="Helical" evidence="17">
    <location>
        <begin position="270"/>
        <end position="288"/>
    </location>
</feature>
<evidence type="ECO:0000256" key="7">
    <source>
        <dbReference type="ARBA" id="ARBA00022692"/>
    </source>
</evidence>
<evidence type="ECO:0000256" key="8">
    <source>
        <dbReference type="ARBA" id="ARBA00022792"/>
    </source>
</evidence>
<dbReference type="InterPro" id="IPR001516">
    <property type="entry name" value="Proton_antipo_N"/>
</dbReference>
<organism evidence="21">
    <name type="scientific">Orthonychiurus folsomi</name>
    <dbReference type="NCBI Taxonomy" id="2581074"/>
    <lineage>
        <taxon>Eukaryota</taxon>
        <taxon>Metazoa</taxon>
        <taxon>Ecdysozoa</taxon>
        <taxon>Arthropoda</taxon>
        <taxon>Hexapoda</taxon>
        <taxon>Collembola</taxon>
        <taxon>Poduromorpha</taxon>
        <taxon>Poduroidea</taxon>
        <taxon>Onychiuridae</taxon>
        <taxon>Onychiurinae</taxon>
        <taxon>Orthonychiurus</taxon>
    </lineage>
</organism>
<dbReference type="GO" id="GO:0042773">
    <property type="term" value="P:ATP synthesis coupled electron transport"/>
    <property type="evidence" value="ECO:0007669"/>
    <property type="project" value="InterPro"/>
</dbReference>
<evidence type="ECO:0000259" key="19">
    <source>
        <dbReference type="Pfam" id="PF00662"/>
    </source>
</evidence>
<evidence type="ECO:0000256" key="17">
    <source>
        <dbReference type="RuleBase" id="RU003404"/>
    </source>
</evidence>
<geneLocation type="mitochondrion" evidence="21"/>
<feature type="transmembrane region" description="Helical" evidence="17">
    <location>
        <begin position="112"/>
        <end position="131"/>
    </location>
</feature>
<evidence type="ECO:0000256" key="11">
    <source>
        <dbReference type="ARBA" id="ARBA00022989"/>
    </source>
</evidence>
<evidence type="ECO:0000256" key="5">
    <source>
        <dbReference type="ARBA" id="ARBA00022448"/>
    </source>
</evidence>
<feature type="transmembrane region" description="Helical" evidence="17">
    <location>
        <begin position="328"/>
        <end position="354"/>
    </location>
</feature>
<keyword evidence="14 17" id="KW-0496">Mitochondrion</keyword>
<dbReference type="InterPro" id="IPR003945">
    <property type="entry name" value="NU5C-like"/>
</dbReference>
<dbReference type="InterPro" id="IPR010934">
    <property type="entry name" value="NADH_DH_su5_C"/>
</dbReference>
<feature type="domain" description="NADH:quinone oxidoreductase/Mrp antiporter transmembrane" evidence="18">
    <location>
        <begin position="108"/>
        <end position="381"/>
    </location>
</feature>
<dbReference type="PANTHER" id="PTHR42829:SF2">
    <property type="entry name" value="NADH-UBIQUINONE OXIDOREDUCTASE CHAIN 5"/>
    <property type="match status" value="1"/>
</dbReference>
<feature type="domain" description="NADH dehydrogenase subunit 5 C-terminal" evidence="20">
    <location>
        <begin position="392"/>
        <end position="567"/>
    </location>
</feature>
<feature type="transmembrane region" description="Helical" evidence="17">
    <location>
        <begin position="240"/>
        <end position="263"/>
    </location>
</feature>
<evidence type="ECO:0000256" key="3">
    <source>
        <dbReference type="ARBA" id="ARBA00012944"/>
    </source>
</evidence>
<dbReference type="EC" id="7.1.1.2" evidence="3 17"/>
<dbReference type="Pfam" id="PF00361">
    <property type="entry name" value="Proton_antipo_M"/>
    <property type="match status" value="1"/>
</dbReference>
<proteinExistence type="inferred from homology"/>
<feature type="transmembrane region" description="Helical" evidence="17">
    <location>
        <begin position="419"/>
        <end position="441"/>
    </location>
</feature>
<sequence>MKIYIKVSMYLGVMLMVSSLFLLITSILFFLNGSVLFIEWELFSFNSVNILMLIIVDWMSLSFSGLVLMISSVVMLYMTDYMSGDLNYVRFTWMVYLFVLSMFLLIFSPNMISILLGWDGLGLVSYCLVIYYQNVKSANAGMLTILMNRVGDVAILLCISWMFNYGGWNFFYLPWMYSNETILIIEVLVILAAMTKSAQIPFSAWLPAAMAAPTPVSSLVHSSTLVTAGVYLLIRFSELVGVNLFLLFVSIMTMLVSGINANLEMDLKKVIALSTLSQLGVMMMTISVGLTEMAFFHMLSHALFKSLLFLCAGVVIHGMGDIQDVRDLGGLSVLSPVTTLYFLVCSLSLCGFPYMSGFYSKDILLEMLMMGDGLNFLIFSLIILSILLTGIYSTKLAFMLFMKPLGVKKLNNLGEVSIMIYPMSLLFYSAIMGGSAMFWWFAPPLVILFKLIVKVSILSMVVFLFLVVMGFMFSVKSSNSVSYNKMVLFMGGMFFMPYLSTFLFLPWLKVGKMIIKIFDHGWLELLGGQGFMISAKVISFSTDKWNFLSLKLYLSMFFLVIMVILIL</sequence>
<feature type="transmembrane region" description="Helical" evidence="17">
    <location>
        <begin position="374"/>
        <end position="398"/>
    </location>
</feature>
<dbReference type="Pfam" id="PF06455">
    <property type="entry name" value="NADH5_C"/>
    <property type="match status" value="1"/>
</dbReference>
<keyword evidence="9" id="KW-1278">Translocase</keyword>
<evidence type="ECO:0000256" key="9">
    <source>
        <dbReference type="ARBA" id="ARBA00022967"/>
    </source>
</evidence>
<dbReference type="PRINTS" id="PR01434">
    <property type="entry name" value="NADHDHGNASE5"/>
</dbReference>
<dbReference type="GO" id="GO:0005743">
    <property type="term" value="C:mitochondrial inner membrane"/>
    <property type="evidence" value="ECO:0007669"/>
    <property type="project" value="UniProtKB-SubCell"/>
</dbReference>
<feature type="transmembrane region" description="Helical" evidence="17">
    <location>
        <begin position="50"/>
        <end position="76"/>
    </location>
</feature>
<keyword evidence="13 17" id="KW-0830">Ubiquinone</keyword>
<dbReference type="GO" id="GO:0008137">
    <property type="term" value="F:NADH dehydrogenase (ubiquinone) activity"/>
    <property type="evidence" value="ECO:0007669"/>
    <property type="project" value="UniProtKB-EC"/>
</dbReference>
<comment type="catalytic activity">
    <reaction evidence="16 17">
        <text>a ubiquinone + NADH + 5 H(+)(in) = a ubiquinol + NAD(+) + 4 H(+)(out)</text>
        <dbReference type="Rhea" id="RHEA:29091"/>
        <dbReference type="Rhea" id="RHEA-COMP:9565"/>
        <dbReference type="Rhea" id="RHEA-COMP:9566"/>
        <dbReference type="ChEBI" id="CHEBI:15378"/>
        <dbReference type="ChEBI" id="CHEBI:16389"/>
        <dbReference type="ChEBI" id="CHEBI:17976"/>
        <dbReference type="ChEBI" id="CHEBI:57540"/>
        <dbReference type="ChEBI" id="CHEBI:57945"/>
        <dbReference type="EC" id="7.1.1.2"/>
    </reaction>
</comment>
<keyword evidence="15 17" id="KW-0472">Membrane</keyword>
<keyword evidence="7 17" id="KW-0812">Transmembrane</keyword>
<dbReference type="GO" id="GO:0003954">
    <property type="term" value="F:NADH dehydrogenase activity"/>
    <property type="evidence" value="ECO:0007669"/>
    <property type="project" value="TreeGrafter"/>
</dbReference>
<dbReference type="EMBL" id="MN661001">
    <property type="protein sequence ID" value="QGT34992.1"/>
    <property type="molecule type" value="Genomic_DNA"/>
</dbReference>
<evidence type="ECO:0000256" key="15">
    <source>
        <dbReference type="ARBA" id="ARBA00023136"/>
    </source>
</evidence>
<keyword evidence="12 17" id="KW-0520">NAD</keyword>
<feature type="transmembrane region" description="Helical" evidence="17">
    <location>
        <begin position="88"/>
        <end position="106"/>
    </location>
</feature>
<dbReference type="InterPro" id="IPR001750">
    <property type="entry name" value="ND/Mrp_TM"/>
</dbReference>
<keyword evidence="5 17" id="KW-0813">Transport</keyword>
<feature type="transmembrane region" description="Helical" evidence="17">
    <location>
        <begin position="294"/>
        <end position="316"/>
    </location>
</feature>
<feature type="transmembrane region" description="Helical" evidence="17">
    <location>
        <begin position="487"/>
        <end position="508"/>
    </location>
</feature>
<feature type="transmembrane region" description="Helical" evidence="17">
    <location>
        <begin position="7"/>
        <end position="30"/>
    </location>
</feature>
<keyword evidence="11 17" id="KW-1133">Transmembrane helix</keyword>
<comment type="function">
    <text evidence="17">Core subunit of the mitochondrial membrane respiratory chain NADH dehydrogenase (Complex I) which catalyzes electron transfer from NADH through the respiratory chain, using ubiquinone as an electron acceptor. Essential for the catalytic activity and assembly of complex I.</text>
</comment>
<evidence type="ECO:0000256" key="12">
    <source>
        <dbReference type="ARBA" id="ARBA00023027"/>
    </source>
</evidence>
<evidence type="ECO:0000256" key="1">
    <source>
        <dbReference type="ARBA" id="ARBA00003257"/>
    </source>
</evidence>
<name>A0A650DQY6_9HEXA</name>
<reference evidence="21" key="1">
    <citation type="submission" date="2019-11" db="EMBL/GenBank/DDBJ databases">
        <title>The complete mitochondrial genome of Orthonychiurus folsomi (Collembola: Onychiuridae).</title>
        <authorList>
            <person name="Yao H.-F."/>
            <person name="Sun X."/>
            <person name="Xie Z.-J."/>
            <person name="Dong J."/>
        </authorList>
    </citation>
    <scope>NUCLEOTIDE SEQUENCE</scope>
</reference>
<evidence type="ECO:0000256" key="6">
    <source>
        <dbReference type="ARBA" id="ARBA00022660"/>
    </source>
</evidence>
<dbReference type="PANTHER" id="PTHR42829">
    <property type="entry name" value="NADH-UBIQUINONE OXIDOREDUCTASE CHAIN 5"/>
    <property type="match status" value="1"/>
</dbReference>
<evidence type="ECO:0000259" key="20">
    <source>
        <dbReference type="Pfam" id="PF06455"/>
    </source>
</evidence>
<protein>
    <recommendedName>
        <fullName evidence="4 17">NADH-ubiquinone oxidoreductase chain 5</fullName>
        <ecNumber evidence="3 17">7.1.1.2</ecNumber>
    </recommendedName>
</protein>
<accession>A0A650DQY6</accession>
<evidence type="ECO:0000256" key="10">
    <source>
        <dbReference type="ARBA" id="ARBA00022982"/>
    </source>
</evidence>
<evidence type="ECO:0000313" key="21">
    <source>
        <dbReference type="EMBL" id="QGT34992.1"/>
    </source>
</evidence>
<dbReference type="AlphaFoldDB" id="A0A650DQY6"/>
<evidence type="ECO:0000259" key="18">
    <source>
        <dbReference type="Pfam" id="PF00361"/>
    </source>
</evidence>
<feature type="transmembrane region" description="Helical" evidence="17">
    <location>
        <begin position="216"/>
        <end position="234"/>
    </location>
</feature>
<feature type="domain" description="NADH-Ubiquinone oxidoreductase (complex I) chain 5 N-terminal" evidence="19">
    <location>
        <begin position="43"/>
        <end position="91"/>
    </location>
</feature>
<keyword evidence="8" id="KW-0999">Mitochondrion inner membrane</keyword>
<comment type="subcellular location">
    <subcellularLocation>
        <location evidence="2">Mitochondrion inner membrane</location>
        <topology evidence="2">Multi-pass membrane protein</topology>
    </subcellularLocation>
</comment>
<comment type="similarity">
    <text evidence="17">Belongs to the complex I subunit 5 family.</text>
</comment>
<evidence type="ECO:0000256" key="4">
    <source>
        <dbReference type="ARBA" id="ARBA00021096"/>
    </source>
</evidence>
<evidence type="ECO:0000256" key="14">
    <source>
        <dbReference type="ARBA" id="ARBA00023128"/>
    </source>
</evidence>